<evidence type="ECO:0000256" key="5">
    <source>
        <dbReference type="ARBA" id="ARBA00022530"/>
    </source>
</evidence>
<dbReference type="EMBL" id="CACVKT020007264">
    <property type="protein sequence ID" value="CAC5406916.1"/>
    <property type="molecule type" value="Genomic_DNA"/>
</dbReference>
<evidence type="ECO:0000256" key="3">
    <source>
        <dbReference type="ARBA" id="ARBA00022473"/>
    </source>
</evidence>
<dbReference type="OrthoDB" id="5945655at2759"/>
<name>A0A6J8DFR7_MYTCO</name>
<dbReference type="Gene3D" id="3.30.2460.20">
    <property type="match status" value="1"/>
</dbReference>
<protein>
    <recommendedName>
        <fullName evidence="10">Protein Wnt</fullName>
    </recommendedName>
</protein>
<sequence>MGASRHTKFLLGLLYFTYCVYGNFLSVSSVVALPSNIICNKIPGLTPRQRSICRKRPDAIVTIGDGVKLGLRECHYQFRNRRWNCTNIDQQNTMFGITHSVGEFHLNFSGSKEAAFSYAINSAGVTYEVTQACSLGRLKRCSCDRSKKTGHYDANGWKWGGCSADIKHGLKFSRKFLDAREIKENARSLMNKHNNRAGRKAVKENMETGCKCHGVSGSCTTKTCWTTLPTFRKIGNYIMKKYGRAKLVTTLKAKRNKVPSHLIIKRLKNKHTKPRRSDVVYLEKSPNYCDHDPLKGSLGTVGRTCNRTSTETDGCDLMCCGRGYNTHQYTKTWTCNCKFHWCCYVNCNKCSERTEEYTCK</sequence>
<dbReference type="Pfam" id="PF00110">
    <property type="entry name" value="wnt"/>
    <property type="match status" value="1"/>
</dbReference>
<dbReference type="GO" id="GO:0046330">
    <property type="term" value="P:positive regulation of JNK cascade"/>
    <property type="evidence" value="ECO:0007669"/>
    <property type="project" value="TreeGrafter"/>
</dbReference>
<evidence type="ECO:0000256" key="7">
    <source>
        <dbReference type="ARBA" id="ARBA00023157"/>
    </source>
</evidence>
<dbReference type="InterPro" id="IPR043158">
    <property type="entry name" value="Wnt_C"/>
</dbReference>
<comment type="function">
    <text evidence="10">Ligand for members of the frizzled family of seven transmembrane receptors.</text>
</comment>
<keyword evidence="8" id="KW-0325">Glycoprotein</keyword>
<proteinExistence type="inferred from homology"/>
<dbReference type="GO" id="GO:0045165">
    <property type="term" value="P:cell fate commitment"/>
    <property type="evidence" value="ECO:0007669"/>
    <property type="project" value="TreeGrafter"/>
</dbReference>
<dbReference type="PANTHER" id="PTHR12027">
    <property type="entry name" value="WNT RELATED"/>
    <property type="match status" value="1"/>
</dbReference>
<dbReference type="PRINTS" id="PR01349">
    <property type="entry name" value="WNTPROTEIN"/>
</dbReference>
<dbReference type="Proteomes" id="UP000507470">
    <property type="component" value="Unassembled WGS sequence"/>
</dbReference>
<dbReference type="FunFam" id="3.30.2460.20:FF:000001">
    <property type="entry name" value="Wnt homolog"/>
    <property type="match status" value="1"/>
</dbReference>
<comment type="subcellular location">
    <subcellularLocation>
        <location evidence="1 10">Secreted</location>
        <location evidence="1 10">Extracellular space</location>
        <location evidence="1 10">Extracellular matrix</location>
    </subcellularLocation>
</comment>
<gene>
    <name evidence="11" type="ORF">MCOR_40435</name>
</gene>
<keyword evidence="3 10" id="KW-0217">Developmental protein</keyword>
<evidence type="ECO:0000256" key="8">
    <source>
        <dbReference type="ARBA" id="ARBA00023180"/>
    </source>
</evidence>
<dbReference type="InterPro" id="IPR005817">
    <property type="entry name" value="Wnt"/>
</dbReference>
<keyword evidence="7" id="KW-1015">Disulfide bond</keyword>
<dbReference type="AlphaFoldDB" id="A0A6J8DFR7"/>
<evidence type="ECO:0000256" key="4">
    <source>
        <dbReference type="ARBA" id="ARBA00022525"/>
    </source>
</evidence>
<dbReference type="GO" id="GO:0005125">
    <property type="term" value="F:cytokine activity"/>
    <property type="evidence" value="ECO:0007669"/>
    <property type="project" value="TreeGrafter"/>
</dbReference>
<dbReference type="GO" id="GO:0005615">
    <property type="term" value="C:extracellular space"/>
    <property type="evidence" value="ECO:0007669"/>
    <property type="project" value="TreeGrafter"/>
</dbReference>
<evidence type="ECO:0000256" key="6">
    <source>
        <dbReference type="ARBA" id="ARBA00022687"/>
    </source>
</evidence>
<evidence type="ECO:0000256" key="2">
    <source>
        <dbReference type="ARBA" id="ARBA00005683"/>
    </source>
</evidence>
<keyword evidence="12" id="KW-1185">Reference proteome</keyword>
<evidence type="ECO:0000256" key="9">
    <source>
        <dbReference type="ARBA" id="ARBA00023288"/>
    </source>
</evidence>
<evidence type="ECO:0000313" key="11">
    <source>
        <dbReference type="EMBL" id="CAC5406916.1"/>
    </source>
</evidence>
<dbReference type="GO" id="GO:0005109">
    <property type="term" value="F:frizzled binding"/>
    <property type="evidence" value="ECO:0007669"/>
    <property type="project" value="TreeGrafter"/>
</dbReference>
<evidence type="ECO:0000256" key="10">
    <source>
        <dbReference type="RuleBase" id="RU003500"/>
    </source>
</evidence>
<reference evidence="11 12" key="1">
    <citation type="submission" date="2020-06" db="EMBL/GenBank/DDBJ databases">
        <authorList>
            <person name="Li R."/>
            <person name="Bekaert M."/>
        </authorList>
    </citation>
    <scope>NUCLEOTIDE SEQUENCE [LARGE SCALE GENOMIC DNA]</scope>
    <source>
        <strain evidence="12">wild</strain>
    </source>
</reference>
<dbReference type="PROSITE" id="PS00246">
    <property type="entry name" value="WNT1"/>
    <property type="match status" value="1"/>
</dbReference>
<dbReference type="GO" id="GO:0060070">
    <property type="term" value="P:canonical Wnt signaling pathway"/>
    <property type="evidence" value="ECO:0007669"/>
    <property type="project" value="TreeGrafter"/>
</dbReference>
<dbReference type="PANTHER" id="PTHR12027:SF112">
    <property type="entry name" value="PROTEIN WNT-2"/>
    <property type="match status" value="1"/>
</dbReference>
<keyword evidence="5" id="KW-0272">Extracellular matrix</keyword>
<keyword evidence="4" id="KW-0964">Secreted</keyword>
<dbReference type="CDD" id="cd19339">
    <property type="entry name" value="Wnt_Wnt7"/>
    <property type="match status" value="1"/>
</dbReference>
<keyword evidence="6 10" id="KW-0879">Wnt signaling pathway</keyword>
<dbReference type="SMART" id="SM00097">
    <property type="entry name" value="WNT1"/>
    <property type="match status" value="1"/>
</dbReference>
<comment type="similarity">
    <text evidence="2 10">Belongs to the Wnt family.</text>
</comment>
<evidence type="ECO:0000313" key="12">
    <source>
        <dbReference type="Proteomes" id="UP000507470"/>
    </source>
</evidence>
<organism evidence="11 12">
    <name type="scientific">Mytilus coruscus</name>
    <name type="common">Sea mussel</name>
    <dbReference type="NCBI Taxonomy" id="42192"/>
    <lineage>
        <taxon>Eukaryota</taxon>
        <taxon>Metazoa</taxon>
        <taxon>Spiralia</taxon>
        <taxon>Lophotrochozoa</taxon>
        <taxon>Mollusca</taxon>
        <taxon>Bivalvia</taxon>
        <taxon>Autobranchia</taxon>
        <taxon>Pteriomorphia</taxon>
        <taxon>Mytilida</taxon>
        <taxon>Mytiloidea</taxon>
        <taxon>Mytilidae</taxon>
        <taxon>Mytilinae</taxon>
        <taxon>Mytilus</taxon>
    </lineage>
</organism>
<dbReference type="InterPro" id="IPR018161">
    <property type="entry name" value="Wnt_CS"/>
</dbReference>
<accession>A0A6J8DFR7</accession>
<dbReference type="GO" id="GO:0030182">
    <property type="term" value="P:neuron differentiation"/>
    <property type="evidence" value="ECO:0007669"/>
    <property type="project" value="TreeGrafter"/>
</dbReference>
<keyword evidence="9" id="KW-0449">Lipoprotein</keyword>
<evidence type="ECO:0000256" key="1">
    <source>
        <dbReference type="ARBA" id="ARBA00004498"/>
    </source>
</evidence>